<evidence type="ECO:0000256" key="1">
    <source>
        <dbReference type="SAM" id="Phobius"/>
    </source>
</evidence>
<accession>A0A6N8JJT4</accession>
<protein>
    <recommendedName>
        <fullName evidence="4">Glycosyltransferase RgtA/B/C/D-like domain-containing protein</fullName>
    </recommendedName>
</protein>
<proteinExistence type="predicted"/>
<dbReference type="Proteomes" id="UP000468388">
    <property type="component" value="Unassembled WGS sequence"/>
</dbReference>
<sequence length="441" mass="51803">MKVNLWPIGYSKFIWMIHLITPSHVFLVSIQYLILEIALLYFFYSVLYLYGLSKQNTVILFIFLFFNPAFLYISNCVLSDAIFCAISIVLFTQYLWMFRRPIIQNLIIQALLIGLAFTIRYTAIYYPAASIVAILLSGYKLPVKLTGIIAPWLLIIPFIIYTKQKTKEVTGTAEFSVFGGWQIANNALYMYGHIDVDSTKIPEGTLELDRATKKYFHEKPPTEEDLEELPGTFFMKMPDAILKPYMISRYSFENARGQFKAWGQVSPIYNKYGRYLIKEHPFAFARYYLWLNTKNYFSPHLEKFGNYNLEMKTVWEAVVIWFNLKTDVVYRLPVTRYQGLIFIFYKPFWAMLNFYFLLCILNLLFTGKYKRFSRFFKISVLLVTAFLLLNFGFSVFATPVVLRYQIIPMILLFSFSLYLSEQLFDKETDKNTASNQPKLVD</sequence>
<evidence type="ECO:0008006" key="4">
    <source>
        <dbReference type="Google" id="ProtNLM"/>
    </source>
</evidence>
<keyword evidence="1" id="KW-1133">Transmembrane helix</keyword>
<feature type="transmembrane region" description="Helical" evidence="1">
    <location>
        <begin position="378"/>
        <end position="396"/>
    </location>
</feature>
<reference evidence="2 3" key="1">
    <citation type="submission" date="2019-12" db="EMBL/GenBank/DDBJ databases">
        <title>The draft genomic sequence of strain Chitinophaga oryziterrae JCM 16595.</title>
        <authorList>
            <person name="Zhang X."/>
        </authorList>
    </citation>
    <scope>NUCLEOTIDE SEQUENCE [LARGE SCALE GENOMIC DNA]</scope>
    <source>
        <strain evidence="2 3">JCM 16595</strain>
    </source>
</reference>
<gene>
    <name evidence="2" type="ORF">GO495_29225</name>
</gene>
<dbReference type="EMBL" id="WRXO01000012">
    <property type="protein sequence ID" value="MVT44711.1"/>
    <property type="molecule type" value="Genomic_DNA"/>
</dbReference>
<dbReference type="RefSeq" id="WP_157303498.1">
    <property type="nucleotide sequence ID" value="NZ_BAAAZB010000018.1"/>
</dbReference>
<organism evidence="2 3">
    <name type="scientific">Chitinophaga oryziterrae</name>
    <dbReference type="NCBI Taxonomy" id="1031224"/>
    <lineage>
        <taxon>Bacteria</taxon>
        <taxon>Pseudomonadati</taxon>
        <taxon>Bacteroidota</taxon>
        <taxon>Chitinophagia</taxon>
        <taxon>Chitinophagales</taxon>
        <taxon>Chitinophagaceae</taxon>
        <taxon>Chitinophaga</taxon>
    </lineage>
</organism>
<feature type="transmembrane region" description="Helical" evidence="1">
    <location>
        <begin position="344"/>
        <end position="366"/>
    </location>
</feature>
<feature type="transmembrane region" description="Helical" evidence="1">
    <location>
        <begin position="110"/>
        <end position="135"/>
    </location>
</feature>
<keyword evidence="1" id="KW-0812">Transmembrane</keyword>
<keyword evidence="3" id="KW-1185">Reference proteome</keyword>
<dbReference type="AlphaFoldDB" id="A0A6N8JJT4"/>
<feature type="transmembrane region" description="Helical" evidence="1">
    <location>
        <begin position="80"/>
        <end position="98"/>
    </location>
</feature>
<name>A0A6N8JJT4_9BACT</name>
<dbReference type="OrthoDB" id="636847at2"/>
<feature type="transmembrane region" description="Helical" evidence="1">
    <location>
        <begin position="141"/>
        <end position="161"/>
    </location>
</feature>
<evidence type="ECO:0000313" key="3">
    <source>
        <dbReference type="Proteomes" id="UP000468388"/>
    </source>
</evidence>
<keyword evidence="1" id="KW-0472">Membrane</keyword>
<evidence type="ECO:0000313" key="2">
    <source>
        <dbReference type="EMBL" id="MVT44711.1"/>
    </source>
</evidence>
<comment type="caution">
    <text evidence="2">The sequence shown here is derived from an EMBL/GenBank/DDBJ whole genome shotgun (WGS) entry which is preliminary data.</text>
</comment>